<accession>A0A9P9WEB9</accession>
<sequence>MAKVLLFVPQSGGTIIESEDGIMGGLAGFGVQTSQLLAVGERGKGLALHRRLAGAGCGQEYGGRLD</sequence>
<keyword evidence="2" id="KW-1185">Reference proteome</keyword>
<evidence type="ECO:0000313" key="2">
    <source>
        <dbReference type="Proteomes" id="UP000829685"/>
    </source>
</evidence>
<organism evidence="1 2">
    <name type="scientific">Neoarthrinium moseri</name>
    <dbReference type="NCBI Taxonomy" id="1658444"/>
    <lineage>
        <taxon>Eukaryota</taxon>
        <taxon>Fungi</taxon>
        <taxon>Dikarya</taxon>
        <taxon>Ascomycota</taxon>
        <taxon>Pezizomycotina</taxon>
        <taxon>Sordariomycetes</taxon>
        <taxon>Xylariomycetidae</taxon>
        <taxon>Amphisphaeriales</taxon>
        <taxon>Apiosporaceae</taxon>
        <taxon>Neoarthrinium</taxon>
    </lineage>
</organism>
<reference evidence="1" key="1">
    <citation type="submission" date="2021-03" db="EMBL/GenBank/DDBJ databases">
        <title>Revisited historic fungal species revealed as producer of novel bioactive compounds through whole genome sequencing and comparative genomics.</title>
        <authorList>
            <person name="Vignolle G.A."/>
            <person name="Hochenegger N."/>
            <person name="Mach R.L."/>
            <person name="Mach-Aigner A.R."/>
            <person name="Javad Rahimi M."/>
            <person name="Salim K.A."/>
            <person name="Chan C.M."/>
            <person name="Lim L.B.L."/>
            <person name="Cai F."/>
            <person name="Druzhinina I.S."/>
            <person name="U'Ren J.M."/>
            <person name="Derntl C."/>
        </authorList>
    </citation>
    <scope>NUCLEOTIDE SEQUENCE</scope>
    <source>
        <strain evidence="1">TUCIM 5799</strain>
    </source>
</reference>
<protein>
    <submittedName>
        <fullName evidence="1">Uncharacterized protein</fullName>
    </submittedName>
</protein>
<comment type="caution">
    <text evidence="1">The sequence shown here is derived from an EMBL/GenBank/DDBJ whole genome shotgun (WGS) entry which is preliminary data.</text>
</comment>
<proteinExistence type="predicted"/>
<dbReference type="Proteomes" id="UP000829685">
    <property type="component" value="Unassembled WGS sequence"/>
</dbReference>
<dbReference type="EMBL" id="JAFIMR010000033">
    <property type="protein sequence ID" value="KAI1859775.1"/>
    <property type="molecule type" value="Genomic_DNA"/>
</dbReference>
<gene>
    <name evidence="1" type="ORF">JX265_010224</name>
</gene>
<evidence type="ECO:0000313" key="1">
    <source>
        <dbReference type="EMBL" id="KAI1859775.1"/>
    </source>
</evidence>
<name>A0A9P9WEB9_9PEZI</name>
<dbReference type="AlphaFoldDB" id="A0A9P9WEB9"/>